<evidence type="ECO:0000256" key="2">
    <source>
        <dbReference type="ARBA" id="ARBA00022490"/>
    </source>
</evidence>
<keyword evidence="2" id="KW-0963">Cytoplasm</keyword>
<evidence type="ECO:0000256" key="1">
    <source>
        <dbReference type="ARBA" id="ARBA00004496"/>
    </source>
</evidence>
<feature type="compositionally biased region" description="Polar residues" evidence="3">
    <location>
        <begin position="256"/>
        <end position="269"/>
    </location>
</feature>
<dbReference type="PANTHER" id="PTHR12299:SF17">
    <property type="entry name" value="AT19571P-RELATED"/>
    <property type="match status" value="1"/>
</dbReference>
<dbReference type="Pfam" id="PF09598">
    <property type="entry name" value="Stm1_N"/>
    <property type="match status" value="1"/>
</dbReference>
<dbReference type="Proteomes" id="UP000038830">
    <property type="component" value="Unassembled WGS sequence"/>
</dbReference>
<dbReference type="SMART" id="SM01233">
    <property type="entry name" value="HABP4_PAI-RBP1"/>
    <property type="match status" value="1"/>
</dbReference>
<feature type="compositionally biased region" description="Low complexity" evidence="3">
    <location>
        <begin position="229"/>
        <end position="245"/>
    </location>
</feature>
<dbReference type="Gene3D" id="6.10.140.1040">
    <property type="match status" value="1"/>
</dbReference>
<evidence type="ECO:0000313" key="5">
    <source>
        <dbReference type="EMBL" id="CEP24205.1"/>
    </source>
</evidence>
<accession>A0A0H5C7H0</accession>
<feature type="compositionally biased region" description="Acidic residues" evidence="3">
    <location>
        <begin position="116"/>
        <end position="131"/>
    </location>
</feature>
<name>A0A0H5C7H0_CYBJN</name>
<comment type="subcellular location">
    <subcellularLocation>
        <location evidence="1">Cytoplasm</location>
    </subcellularLocation>
</comment>
<gene>
    <name evidence="5" type="ORF">BN1211_4970</name>
</gene>
<organism evidence="5 6">
    <name type="scientific">Cyberlindnera jadinii (strain ATCC 18201 / CBS 1600 / BCRC 20928 / JCM 3617 / NBRC 0987 / NRRL Y-1542)</name>
    <name type="common">Torula yeast</name>
    <name type="synonym">Candida utilis</name>
    <dbReference type="NCBI Taxonomy" id="983966"/>
    <lineage>
        <taxon>Eukaryota</taxon>
        <taxon>Fungi</taxon>
        <taxon>Dikarya</taxon>
        <taxon>Ascomycota</taxon>
        <taxon>Saccharomycotina</taxon>
        <taxon>Saccharomycetes</taxon>
        <taxon>Phaffomycetales</taxon>
        <taxon>Phaffomycetaceae</taxon>
        <taxon>Cyberlindnera</taxon>
    </lineage>
</organism>
<feature type="region of interest" description="Disordered" evidence="3">
    <location>
        <begin position="208"/>
        <end position="269"/>
    </location>
</feature>
<dbReference type="GO" id="GO:0005634">
    <property type="term" value="C:nucleus"/>
    <property type="evidence" value="ECO:0007669"/>
    <property type="project" value="TreeGrafter"/>
</dbReference>
<dbReference type="InterPro" id="IPR006861">
    <property type="entry name" value="HABP4_PAIRBP1-bd"/>
</dbReference>
<feature type="region of interest" description="Disordered" evidence="3">
    <location>
        <begin position="1"/>
        <end position="134"/>
    </location>
</feature>
<evidence type="ECO:0000313" key="6">
    <source>
        <dbReference type="Proteomes" id="UP000038830"/>
    </source>
</evidence>
<protein>
    <recommendedName>
        <fullName evidence="4">Hyaluronan/mRNA-binding protein domain-containing protein</fullName>
    </recommendedName>
</protein>
<proteinExistence type="predicted"/>
<feature type="compositionally biased region" description="Basic and acidic residues" evidence="3">
    <location>
        <begin position="90"/>
        <end position="107"/>
    </location>
</feature>
<sequence length="269" mass="29194">MSNPFDLLGNDVEDVNEVNSVPREIVKKNTSSKKADVPPPSANKDKARKNRPQPTGNDAAFKDKNAGRSANKSRSVDESKAKGAKSNNKSKFDRHSRSGKTDSDKKVKQAGWTADAEGELEAEVEGAEDAQDELKEEKVAKKSLEDYFKELEASNTSSQREARKVEAVDEAAVIVKVEEEFIPQTKSKKEKSKTLKTKQYLDFSATFADEAPAQHESSFRGGRGGRGSSRGNARGSRGGKNNAARTPRAPKASHATGPSLTEENFPSLA</sequence>
<reference evidence="6" key="1">
    <citation type="journal article" date="2015" name="J. Biotechnol.">
        <title>The structure of the Cyberlindnera jadinii genome and its relation to Candida utilis analyzed by the occurrence of single nucleotide polymorphisms.</title>
        <authorList>
            <person name="Rupp O."/>
            <person name="Brinkrolf K."/>
            <person name="Buerth C."/>
            <person name="Kunigo M."/>
            <person name="Schneider J."/>
            <person name="Jaenicke S."/>
            <person name="Goesmann A."/>
            <person name="Puehler A."/>
            <person name="Jaeger K.-E."/>
            <person name="Ernst J.F."/>
        </authorList>
    </citation>
    <scope>NUCLEOTIDE SEQUENCE [LARGE SCALE GENOMIC DNA]</scope>
    <source>
        <strain evidence="6">ATCC 18201 / CBS 1600 / BCRC 20928 / JCM 3617 / NBRC 0987 / NRRL Y-1542</strain>
    </source>
</reference>
<dbReference type="PANTHER" id="PTHR12299">
    <property type="entry name" value="HYALURONIC ACID-BINDING PROTEIN 4"/>
    <property type="match status" value="1"/>
</dbReference>
<dbReference type="InterPro" id="IPR039764">
    <property type="entry name" value="HABP4/SERBP1-like"/>
</dbReference>
<evidence type="ECO:0000259" key="4">
    <source>
        <dbReference type="SMART" id="SM01233"/>
    </source>
</evidence>
<dbReference type="GO" id="GO:0003723">
    <property type="term" value="F:RNA binding"/>
    <property type="evidence" value="ECO:0007669"/>
    <property type="project" value="InterPro"/>
</dbReference>
<dbReference type="GO" id="GO:0005737">
    <property type="term" value="C:cytoplasm"/>
    <property type="evidence" value="ECO:0007669"/>
    <property type="project" value="UniProtKB-SubCell"/>
</dbReference>
<evidence type="ECO:0000256" key="3">
    <source>
        <dbReference type="SAM" id="MobiDB-lite"/>
    </source>
</evidence>
<dbReference type="InterPro" id="IPR019084">
    <property type="entry name" value="STM1-like_N"/>
</dbReference>
<feature type="domain" description="Hyaluronan/mRNA-binding protein" evidence="4">
    <location>
        <begin position="88"/>
        <end position="168"/>
    </location>
</feature>
<dbReference type="AlphaFoldDB" id="A0A0H5C7H0"/>
<dbReference type="EMBL" id="CDQK01000005">
    <property type="protein sequence ID" value="CEP24205.1"/>
    <property type="molecule type" value="Genomic_DNA"/>
</dbReference>